<evidence type="ECO:0000256" key="1">
    <source>
        <dbReference type="SAM" id="MobiDB-lite"/>
    </source>
</evidence>
<evidence type="ECO:0000313" key="3">
    <source>
        <dbReference type="Proteomes" id="UP001162060"/>
    </source>
</evidence>
<sequence>MSSPCSPPPGGEGNTDGGTQGAEVRSGEVAAPGDGWSDAITPSEGLPAKTAPHAGGR</sequence>
<dbReference type="Proteomes" id="UP001162060">
    <property type="component" value="Unassembled WGS sequence"/>
</dbReference>
<feature type="compositionally biased region" description="Pro residues" evidence="1">
    <location>
        <begin position="1"/>
        <end position="10"/>
    </location>
</feature>
<proteinExistence type="predicted"/>
<name>A0AAV1TNM1_9STRA</name>
<gene>
    <name evidence="2" type="ORF">PM001_LOCUS8077</name>
</gene>
<comment type="caution">
    <text evidence="2">The sequence shown here is derived from an EMBL/GenBank/DDBJ whole genome shotgun (WGS) entry which is preliminary data.</text>
</comment>
<dbReference type="AlphaFoldDB" id="A0AAV1TNM1"/>
<feature type="compositionally biased region" description="Gly residues" evidence="1">
    <location>
        <begin position="11"/>
        <end position="20"/>
    </location>
</feature>
<dbReference type="EMBL" id="CAKLBY020000066">
    <property type="protein sequence ID" value="CAK7922906.1"/>
    <property type="molecule type" value="Genomic_DNA"/>
</dbReference>
<organism evidence="2 3">
    <name type="scientific">Peronospora matthiolae</name>
    <dbReference type="NCBI Taxonomy" id="2874970"/>
    <lineage>
        <taxon>Eukaryota</taxon>
        <taxon>Sar</taxon>
        <taxon>Stramenopiles</taxon>
        <taxon>Oomycota</taxon>
        <taxon>Peronosporomycetes</taxon>
        <taxon>Peronosporales</taxon>
        <taxon>Peronosporaceae</taxon>
        <taxon>Peronospora</taxon>
    </lineage>
</organism>
<reference evidence="2" key="1">
    <citation type="submission" date="2024-01" db="EMBL/GenBank/DDBJ databases">
        <authorList>
            <person name="Webb A."/>
        </authorList>
    </citation>
    <scope>NUCLEOTIDE SEQUENCE</scope>
    <source>
        <strain evidence="2">Pm1</strain>
    </source>
</reference>
<evidence type="ECO:0000313" key="2">
    <source>
        <dbReference type="EMBL" id="CAK7922906.1"/>
    </source>
</evidence>
<protein>
    <submittedName>
        <fullName evidence="2">Uncharacterized protein</fullName>
    </submittedName>
</protein>
<feature type="region of interest" description="Disordered" evidence="1">
    <location>
        <begin position="1"/>
        <end position="57"/>
    </location>
</feature>
<accession>A0AAV1TNM1</accession>